<evidence type="ECO:0000313" key="2">
    <source>
        <dbReference type="EMBL" id="EHJ02443.1"/>
    </source>
</evidence>
<dbReference type="Proteomes" id="UP000003208">
    <property type="component" value="Unassembled WGS sequence"/>
</dbReference>
<dbReference type="EMBL" id="AGTR01000088">
    <property type="protein sequence ID" value="EHJ02443.1"/>
    <property type="molecule type" value="Genomic_DNA"/>
</dbReference>
<organism evidence="2 3">
    <name type="scientific">Marinobacter manganoxydans MnI7-9</name>
    <dbReference type="NCBI Taxonomy" id="1094979"/>
    <lineage>
        <taxon>Bacteria</taxon>
        <taxon>Pseudomonadati</taxon>
        <taxon>Pseudomonadota</taxon>
        <taxon>Gammaproteobacteria</taxon>
        <taxon>Pseudomonadales</taxon>
        <taxon>Marinobacteraceae</taxon>
        <taxon>Marinobacter</taxon>
    </lineage>
</organism>
<gene>
    <name evidence="2" type="ORF">KYE_21297</name>
</gene>
<evidence type="ECO:0000256" key="1">
    <source>
        <dbReference type="SAM" id="MobiDB-lite"/>
    </source>
</evidence>
<dbReference type="AlphaFoldDB" id="G6YZD9"/>
<evidence type="ECO:0000313" key="3">
    <source>
        <dbReference type="Proteomes" id="UP000003208"/>
    </source>
</evidence>
<keyword evidence="3" id="KW-1185">Reference proteome</keyword>
<dbReference type="InterPro" id="IPR036928">
    <property type="entry name" value="AS_sf"/>
</dbReference>
<accession>G6YZD9</accession>
<dbReference type="SUPFAM" id="SSF75304">
    <property type="entry name" value="Amidase signature (AS) enzymes"/>
    <property type="match status" value="1"/>
</dbReference>
<protein>
    <recommendedName>
        <fullName evidence="4">Amidase</fullName>
    </recommendedName>
</protein>
<sequence length="114" mass="12064">MDVQDTPTHYQPAHELLKQLEAGTLTSEALITALLERIRDQNPAINAIVALDEHSALASAREADKQRALAGFLPRPHPRPARHPVPTGSGRGRPHGPQCPGRFMAGGSAVPGGA</sequence>
<feature type="region of interest" description="Disordered" evidence="1">
    <location>
        <begin position="72"/>
        <end position="114"/>
    </location>
</feature>
<name>G6YZD9_9GAMM</name>
<dbReference type="Gene3D" id="3.90.1300.10">
    <property type="entry name" value="Amidase signature (AS) domain"/>
    <property type="match status" value="1"/>
</dbReference>
<proteinExistence type="predicted"/>
<evidence type="ECO:0008006" key="4">
    <source>
        <dbReference type="Google" id="ProtNLM"/>
    </source>
</evidence>
<reference evidence="2 3" key="1">
    <citation type="journal article" date="2012" name="J. Bacteriol.">
        <title>Genome sequence of deep-sea manganese-oxidizing bacterium Marinobacter manganoxydans MnI7-9.</title>
        <authorList>
            <person name="Wang H."/>
            <person name="Li H."/>
            <person name="Shao Z."/>
            <person name="Liao S."/>
            <person name="Johnstone L."/>
            <person name="Rensing C."/>
            <person name="Wang G."/>
        </authorList>
    </citation>
    <scope>NUCLEOTIDE SEQUENCE [LARGE SCALE GENOMIC DNA]</scope>
    <source>
        <strain evidence="2 3">MnI7-9</strain>
    </source>
</reference>